<keyword evidence="6 10" id="KW-0594">Phospholipid biosynthesis</keyword>
<evidence type="ECO:0000256" key="6">
    <source>
        <dbReference type="ARBA" id="ARBA00023209"/>
    </source>
</evidence>
<comment type="function">
    <text evidence="10">Catalyzes the reversible formation of acyl-phosphate (acyl-PO(4)) from acyl-[acyl-carrier-protein] (acyl-ACP). This enzyme utilizes acyl-ACP as fatty acyl donor, but not acyl-CoA.</text>
</comment>
<proteinExistence type="inferred from homology"/>
<evidence type="ECO:0000256" key="4">
    <source>
        <dbReference type="ARBA" id="ARBA00022679"/>
    </source>
</evidence>
<dbReference type="PANTHER" id="PTHR30100">
    <property type="entry name" value="FATTY ACID/PHOSPHOLIPID SYNTHESIS PROTEIN PLSX"/>
    <property type="match status" value="1"/>
</dbReference>
<dbReference type="GO" id="GO:0006633">
    <property type="term" value="P:fatty acid biosynthetic process"/>
    <property type="evidence" value="ECO:0007669"/>
    <property type="project" value="UniProtKB-UniRule"/>
</dbReference>
<comment type="caution">
    <text evidence="11">The sequence shown here is derived from an EMBL/GenBank/DDBJ whole genome shotgun (WGS) entry which is preliminary data.</text>
</comment>
<evidence type="ECO:0000256" key="5">
    <source>
        <dbReference type="ARBA" id="ARBA00023098"/>
    </source>
</evidence>
<evidence type="ECO:0000313" key="11">
    <source>
        <dbReference type="EMBL" id="MBF2735834.1"/>
    </source>
</evidence>
<organism evidence="11 12">
    <name type="scientific">Candidatus Amphirhobacter heronislandensis</name>
    <dbReference type="NCBI Taxonomy" id="1732024"/>
    <lineage>
        <taxon>Bacteria</taxon>
        <taxon>Pseudomonadati</taxon>
        <taxon>Pseudomonadota</taxon>
        <taxon>Gammaproteobacteria</taxon>
        <taxon>Candidatus Tethybacterales</taxon>
        <taxon>Candidatus Tethybacteraceae</taxon>
        <taxon>Candidatus Amphirhobacter</taxon>
    </lineage>
</organism>
<gene>
    <name evidence="10 11" type="primary">plsX</name>
    <name evidence="11" type="ORF">ISN26_07185</name>
</gene>
<keyword evidence="3 10" id="KW-0444">Lipid biosynthesis</keyword>
<reference evidence="11" key="1">
    <citation type="submission" date="2020-10" db="EMBL/GenBank/DDBJ databases">
        <title>An improved Amphimedon queenslandica hologenome assembly reveals how three proteobacterial symbionts can extend the metabolic phenotypic of their marine sponge host.</title>
        <authorList>
            <person name="Degnan B."/>
            <person name="Degnan S."/>
            <person name="Xiang X."/>
        </authorList>
    </citation>
    <scope>NUCLEOTIDE SEQUENCE</scope>
    <source>
        <strain evidence="11">AqS2</strain>
    </source>
</reference>
<dbReference type="InterPro" id="IPR012281">
    <property type="entry name" value="Phospholipid_synth_PlsX-like"/>
</dbReference>
<keyword evidence="12" id="KW-1185">Reference proteome</keyword>
<evidence type="ECO:0000256" key="8">
    <source>
        <dbReference type="ARBA" id="ARBA00024069"/>
    </source>
</evidence>
<comment type="subunit">
    <text evidence="9 10">Homodimer. Probably interacts with PlsY.</text>
</comment>
<dbReference type="PIRSF" id="PIRSF002465">
    <property type="entry name" value="Phsphlp_syn_PlsX"/>
    <property type="match status" value="1"/>
</dbReference>
<dbReference type="SUPFAM" id="SSF53659">
    <property type="entry name" value="Isocitrate/Isopropylmalate dehydrogenase-like"/>
    <property type="match status" value="1"/>
</dbReference>
<evidence type="ECO:0000256" key="7">
    <source>
        <dbReference type="ARBA" id="ARBA00023264"/>
    </source>
</evidence>
<comment type="similarity">
    <text evidence="10">Belongs to the PlsX family.</text>
</comment>
<keyword evidence="11" id="KW-0012">Acyltransferase</keyword>
<evidence type="ECO:0000256" key="2">
    <source>
        <dbReference type="ARBA" id="ARBA00022490"/>
    </source>
</evidence>
<keyword evidence="7 10" id="KW-1208">Phospholipid metabolism</keyword>
<dbReference type="GO" id="GO:0005737">
    <property type="term" value="C:cytoplasm"/>
    <property type="evidence" value="ECO:0007669"/>
    <property type="project" value="UniProtKB-SubCell"/>
</dbReference>
<keyword evidence="5 10" id="KW-0443">Lipid metabolism</keyword>
<evidence type="ECO:0000256" key="10">
    <source>
        <dbReference type="HAMAP-Rule" id="MF_00019"/>
    </source>
</evidence>
<comment type="subcellular location">
    <subcellularLocation>
        <location evidence="10">Cytoplasm</location>
    </subcellularLocation>
    <text evidence="10">Associated with the membrane possibly through PlsY.</text>
</comment>
<evidence type="ECO:0000256" key="1">
    <source>
        <dbReference type="ARBA" id="ARBA00001232"/>
    </source>
</evidence>
<dbReference type="Proteomes" id="UP000604381">
    <property type="component" value="Unassembled WGS sequence"/>
</dbReference>
<dbReference type="AlphaFoldDB" id="A0A930XYL0"/>
<dbReference type="Pfam" id="PF02504">
    <property type="entry name" value="FA_synthesis"/>
    <property type="match status" value="1"/>
</dbReference>
<name>A0A930XYL0_9GAMM</name>
<comment type="pathway">
    <text evidence="10">Lipid metabolism; phospholipid metabolism.</text>
</comment>
<dbReference type="InterPro" id="IPR003664">
    <property type="entry name" value="FA_synthesis"/>
</dbReference>
<keyword evidence="2 10" id="KW-0963">Cytoplasm</keyword>
<evidence type="ECO:0000256" key="3">
    <source>
        <dbReference type="ARBA" id="ARBA00022516"/>
    </source>
</evidence>
<accession>A0A930XYL0</accession>
<dbReference type="EMBL" id="JADHEI010000053">
    <property type="protein sequence ID" value="MBF2735834.1"/>
    <property type="molecule type" value="Genomic_DNA"/>
</dbReference>
<dbReference type="PANTHER" id="PTHR30100:SF1">
    <property type="entry name" value="PHOSPHATE ACYLTRANSFERASE"/>
    <property type="match status" value="1"/>
</dbReference>
<comment type="catalytic activity">
    <reaction evidence="1 10">
        <text>a fatty acyl-[ACP] + phosphate = an acyl phosphate + holo-[ACP]</text>
        <dbReference type="Rhea" id="RHEA:42292"/>
        <dbReference type="Rhea" id="RHEA-COMP:9685"/>
        <dbReference type="Rhea" id="RHEA-COMP:14125"/>
        <dbReference type="ChEBI" id="CHEBI:43474"/>
        <dbReference type="ChEBI" id="CHEBI:59918"/>
        <dbReference type="ChEBI" id="CHEBI:64479"/>
        <dbReference type="ChEBI" id="CHEBI:138651"/>
        <dbReference type="EC" id="2.3.1.274"/>
    </reaction>
</comment>
<dbReference type="GO" id="GO:0043811">
    <property type="term" value="F:phosphate:acyl-[acyl carrier protein] acyltransferase activity"/>
    <property type="evidence" value="ECO:0007669"/>
    <property type="project" value="UniProtKB-UniRule"/>
</dbReference>
<protein>
    <recommendedName>
        <fullName evidence="8 10">Phosphate acyltransferase</fullName>
        <ecNumber evidence="8 10">2.3.1.274</ecNumber>
    </recommendedName>
    <alternativeName>
        <fullName evidence="10">Acyl-ACP phosphotransacylase</fullName>
    </alternativeName>
    <alternativeName>
        <fullName evidence="10">Acyl-[acyl-carrier-protein]--phosphate acyltransferase</fullName>
    </alternativeName>
    <alternativeName>
        <fullName evidence="10">Phosphate-acyl-ACP acyltransferase</fullName>
    </alternativeName>
</protein>
<sequence>MSLTIAVDAASGDGGSAPAIAAIKAVLAKDPELEIVAYGPQAELEAALAGVGRAAVLDAPEVIAMDDPPLQVLRRRGSSMFKAIEAVAEGRAGAALSAGNTGALMGMARIQLKMMPGCGRPAIASFVPCDRCRSEFCMLDLGANTDRTAEMLVSFAHLGAALHRAIKPEVAEPRVALLNIGEENIKGGKEIQEAGEILAASGLNFIGNVEAGALYGHAADVVVCDGFTGNVFLKTMEGLSSMIKNMLVDAFAANPVAKVGALVSLPVLKGLKEVMDVRKYNGAAFLGLNGLVIKSHGNADAVAFEAALDFTAKQLRQDLVATIRAELAAATAK</sequence>
<dbReference type="EC" id="2.3.1.274" evidence="8 10"/>
<dbReference type="NCBIfam" id="TIGR00182">
    <property type="entry name" value="plsX"/>
    <property type="match status" value="1"/>
</dbReference>
<dbReference type="Gene3D" id="3.40.718.10">
    <property type="entry name" value="Isopropylmalate Dehydrogenase"/>
    <property type="match status" value="1"/>
</dbReference>
<dbReference type="HAMAP" id="MF_00019">
    <property type="entry name" value="PlsX"/>
    <property type="match status" value="1"/>
</dbReference>
<keyword evidence="4 10" id="KW-0808">Transferase</keyword>
<evidence type="ECO:0000256" key="9">
    <source>
        <dbReference type="ARBA" id="ARBA00046608"/>
    </source>
</evidence>
<evidence type="ECO:0000313" key="12">
    <source>
        <dbReference type="Proteomes" id="UP000604381"/>
    </source>
</evidence>
<dbReference type="GO" id="GO:0008654">
    <property type="term" value="P:phospholipid biosynthetic process"/>
    <property type="evidence" value="ECO:0007669"/>
    <property type="project" value="UniProtKB-KW"/>
</dbReference>